<reference evidence="4" key="1">
    <citation type="submission" date="2016-10" db="EMBL/GenBank/DDBJ databases">
        <authorList>
            <person name="Varghese N."/>
            <person name="Submissions S."/>
        </authorList>
    </citation>
    <scope>NUCLEOTIDE SEQUENCE [LARGE SCALE GENOMIC DNA]</scope>
    <source>
        <strain evidence="4">CGMCC 4.6609</strain>
    </source>
</reference>
<accession>A0A1H0G5R1</accession>
<dbReference type="Pfam" id="PF03551">
    <property type="entry name" value="PadR"/>
    <property type="match status" value="1"/>
</dbReference>
<proteinExistence type="predicted"/>
<dbReference type="PANTHER" id="PTHR43252">
    <property type="entry name" value="TRANSCRIPTIONAL REGULATOR YQJI"/>
    <property type="match status" value="1"/>
</dbReference>
<feature type="domain" description="Transcription regulator PadR N-terminal" evidence="2">
    <location>
        <begin position="57"/>
        <end position="124"/>
    </location>
</feature>
<keyword evidence="4" id="KW-1185">Reference proteome</keyword>
<dbReference type="Proteomes" id="UP000199691">
    <property type="component" value="Unassembled WGS sequence"/>
</dbReference>
<gene>
    <name evidence="3" type="ORF">SAMN05421507_1011081</name>
</gene>
<dbReference type="SUPFAM" id="SSF46785">
    <property type="entry name" value="Winged helix' DNA-binding domain"/>
    <property type="match status" value="1"/>
</dbReference>
<dbReference type="InterPro" id="IPR005149">
    <property type="entry name" value="Tscrpt_reg_PadR_N"/>
</dbReference>
<evidence type="ECO:0000313" key="3">
    <source>
        <dbReference type="EMBL" id="SDO02237.1"/>
    </source>
</evidence>
<protein>
    <submittedName>
        <fullName evidence="3">Transcriptional regulator PadR-like family protein</fullName>
    </submittedName>
</protein>
<name>A0A1H0G5R1_9PSEU</name>
<dbReference type="AlphaFoldDB" id="A0A1H0G5R1"/>
<organism evidence="3 4">
    <name type="scientific">Lentzea jiangxiensis</name>
    <dbReference type="NCBI Taxonomy" id="641025"/>
    <lineage>
        <taxon>Bacteria</taxon>
        <taxon>Bacillati</taxon>
        <taxon>Actinomycetota</taxon>
        <taxon>Actinomycetes</taxon>
        <taxon>Pseudonocardiales</taxon>
        <taxon>Pseudonocardiaceae</taxon>
        <taxon>Lentzea</taxon>
    </lineage>
</organism>
<dbReference type="InterPro" id="IPR036388">
    <property type="entry name" value="WH-like_DNA-bd_sf"/>
</dbReference>
<feature type="region of interest" description="Disordered" evidence="1">
    <location>
        <begin position="27"/>
        <end position="50"/>
    </location>
</feature>
<sequence>MNFSNTRPLYRDSLRYIVNDMMMKPHHRDHHHRHRHGPFGGGGRGGRQRRGNVRAAVLSLLAERPMHGYQIIQEIARRTGGAWSPSPGSVYPTLQMLADEGLVFAAEEGGKKLFNLTEHGRTEHTAPPWRDIEIQLDPVDGELRTAVRLLGAAMEQISHAGTPEQKTRAVELYNDLRRKLYAILAEE</sequence>
<evidence type="ECO:0000256" key="1">
    <source>
        <dbReference type="SAM" id="MobiDB-lite"/>
    </source>
</evidence>
<dbReference type="Gene3D" id="1.10.10.10">
    <property type="entry name" value="Winged helix-like DNA-binding domain superfamily/Winged helix DNA-binding domain"/>
    <property type="match status" value="1"/>
</dbReference>
<dbReference type="InterPro" id="IPR036390">
    <property type="entry name" value="WH_DNA-bd_sf"/>
</dbReference>
<dbReference type="OrthoDB" id="1683430at2"/>
<evidence type="ECO:0000259" key="2">
    <source>
        <dbReference type="Pfam" id="PF03551"/>
    </source>
</evidence>
<evidence type="ECO:0000313" key="4">
    <source>
        <dbReference type="Proteomes" id="UP000199691"/>
    </source>
</evidence>
<dbReference type="PANTHER" id="PTHR43252:SF2">
    <property type="entry name" value="TRANSCRIPTION REGULATOR, PADR-LIKE FAMILY"/>
    <property type="match status" value="1"/>
</dbReference>
<feature type="compositionally biased region" description="Basic residues" evidence="1">
    <location>
        <begin position="27"/>
        <end position="37"/>
    </location>
</feature>
<dbReference type="EMBL" id="FNIX01000001">
    <property type="protein sequence ID" value="SDO02237.1"/>
    <property type="molecule type" value="Genomic_DNA"/>
</dbReference>